<name>A0ABD3BNL4_9LAMI</name>
<dbReference type="EMBL" id="JAVIJP010000074">
    <property type="protein sequence ID" value="KAL3618862.1"/>
    <property type="molecule type" value="Genomic_DNA"/>
</dbReference>
<organism evidence="1 2">
    <name type="scientific">Castilleja foliolosa</name>
    <dbReference type="NCBI Taxonomy" id="1961234"/>
    <lineage>
        <taxon>Eukaryota</taxon>
        <taxon>Viridiplantae</taxon>
        <taxon>Streptophyta</taxon>
        <taxon>Embryophyta</taxon>
        <taxon>Tracheophyta</taxon>
        <taxon>Spermatophyta</taxon>
        <taxon>Magnoliopsida</taxon>
        <taxon>eudicotyledons</taxon>
        <taxon>Gunneridae</taxon>
        <taxon>Pentapetalae</taxon>
        <taxon>asterids</taxon>
        <taxon>lamiids</taxon>
        <taxon>Lamiales</taxon>
        <taxon>Orobanchaceae</taxon>
        <taxon>Pedicularideae</taxon>
        <taxon>Castillejinae</taxon>
        <taxon>Castilleja</taxon>
    </lineage>
</organism>
<accession>A0ABD3BNL4</accession>
<comment type="caution">
    <text evidence="1">The sequence shown here is derived from an EMBL/GenBank/DDBJ whole genome shotgun (WGS) entry which is preliminary data.</text>
</comment>
<proteinExistence type="predicted"/>
<evidence type="ECO:0000313" key="1">
    <source>
        <dbReference type="EMBL" id="KAL3618862.1"/>
    </source>
</evidence>
<reference evidence="2" key="1">
    <citation type="journal article" date="2024" name="IScience">
        <title>Strigolactones Initiate the Formation of Haustorium-like Structures in Castilleja.</title>
        <authorList>
            <person name="Buerger M."/>
            <person name="Peterson D."/>
            <person name="Chory J."/>
        </authorList>
    </citation>
    <scope>NUCLEOTIDE SEQUENCE [LARGE SCALE GENOMIC DNA]</scope>
</reference>
<evidence type="ECO:0000313" key="2">
    <source>
        <dbReference type="Proteomes" id="UP001632038"/>
    </source>
</evidence>
<gene>
    <name evidence="1" type="ORF">CASFOL_037310</name>
</gene>
<sequence>MEVCGYSETLFNLETTQLQYFFQENLETLPQTQTHFDFDENVSYDFQQTREEKADSSEQSMDEVYGHFSRTKSDTVPASGEIPAKLPSRLRKSASLKSPFAHFEEEEIVEARRPATARISGSAKATEGYEEVDAKRRLLGRRWKLVSCRRVEMLLL</sequence>
<dbReference type="AlphaFoldDB" id="A0ABD3BNL4"/>
<keyword evidence="2" id="KW-1185">Reference proteome</keyword>
<protein>
    <submittedName>
        <fullName evidence="1">Uncharacterized protein</fullName>
    </submittedName>
</protein>
<dbReference type="Proteomes" id="UP001632038">
    <property type="component" value="Unassembled WGS sequence"/>
</dbReference>